<evidence type="ECO:0000256" key="1">
    <source>
        <dbReference type="ARBA" id="ARBA00005446"/>
    </source>
</evidence>
<keyword evidence="6" id="KW-1185">Reference proteome</keyword>
<dbReference type="GO" id="GO:0016787">
    <property type="term" value="F:hydrolase activity"/>
    <property type="evidence" value="ECO:0007669"/>
    <property type="project" value="UniProtKB-KW"/>
</dbReference>
<dbReference type="OrthoDB" id="2608216at2759"/>
<dbReference type="PANTHER" id="PTHR13710">
    <property type="entry name" value="DNA HELICASE RECQ FAMILY MEMBER"/>
    <property type="match status" value="1"/>
</dbReference>
<dbReference type="AlphaFoldDB" id="A0A6A6ZDD5"/>
<protein>
    <recommendedName>
        <fullName evidence="3">DNA 3'-5' helicase</fullName>
        <ecNumber evidence="3">5.6.2.4</ecNumber>
    </recommendedName>
</protein>
<dbReference type="GO" id="GO:0005737">
    <property type="term" value="C:cytoplasm"/>
    <property type="evidence" value="ECO:0007669"/>
    <property type="project" value="TreeGrafter"/>
</dbReference>
<dbReference type="Gene3D" id="3.40.50.300">
    <property type="entry name" value="P-loop containing nucleotide triphosphate hydrolases"/>
    <property type="match status" value="1"/>
</dbReference>
<evidence type="ECO:0000256" key="3">
    <source>
        <dbReference type="ARBA" id="ARBA00034808"/>
    </source>
</evidence>
<feature type="non-terminal residue" evidence="5">
    <location>
        <position position="1"/>
    </location>
</feature>
<dbReference type="EMBL" id="MU006254">
    <property type="protein sequence ID" value="KAF2818305.1"/>
    <property type="molecule type" value="Genomic_DNA"/>
</dbReference>
<dbReference type="GO" id="GO:0009378">
    <property type="term" value="F:four-way junction helicase activity"/>
    <property type="evidence" value="ECO:0007669"/>
    <property type="project" value="TreeGrafter"/>
</dbReference>
<dbReference type="Proteomes" id="UP000799424">
    <property type="component" value="Unassembled WGS sequence"/>
</dbReference>
<dbReference type="GO" id="GO:0005694">
    <property type="term" value="C:chromosome"/>
    <property type="evidence" value="ECO:0007669"/>
    <property type="project" value="TreeGrafter"/>
</dbReference>
<name>A0A6A6ZDD5_9PLEO</name>
<dbReference type="PROSITE" id="PS51194">
    <property type="entry name" value="HELICASE_CTER"/>
    <property type="match status" value="1"/>
</dbReference>
<dbReference type="Pfam" id="PF00271">
    <property type="entry name" value="Helicase_C"/>
    <property type="match status" value="1"/>
</dbReference>
<gene>
    <name evidence="5" type="ORF">CC86DRAFT_239364</name>
</gene>
<comment type="similarity">
    <text evidence="1">Belongs to the helicase family. RecQ subfamily.</text>
</comment>
<dbReference type="GO" id="GO:0043138">
    <property type="term" value="F:3'-5' DNA helicase activity"/>
    <property type="evidence" value="ECO:0007669"/>
    <property type="project" value="UniProtKB-EC"/>
</dbReference>
<evidence type="ECO:0000313" key="6">
    <source>
        <dbReference type="Proteomes" id="UP000799424"/>
    </source>
</evidence>
<dbReference type="PANTHER" id="PTHR13710:SF154">
    <property type="entry name" value="RECQ HELICASE, PUTATIVE (AFU_ORTHOLOGUE AFUA_6G14720)-RELATED"/>
    <property type="match status" value="1"/>
</dbReference>
<evidence type="ECO:0000256" key="2">
    <source>
        <dbReference type="ARBA" id="ARBA00034617"/>
    </source>
</evidence>
<accession>A0A6A6ZDD5</accession>
<evidence type="ECO:0000259" key="4">
    <source>
        <dbReference type="PROSITE" id="PS51194"/>
    </source>
</evidence>
<evidence type="ECO:0000313" key="5">
    <source>
        <dbReference type="EMBL" id="KAF2818305.1"/>
    </source>
</evidence>
<proteinExistence type="inferred from homology"/>
<feature type="non-terminal residue" evidence="5">
    <location>
        <position position="191"/>
    </location>
</feature>
<dbReference type="SMART" id="SM00490">
    <property type="entry name" value="HELICc"/>
    <property type="match status" value="1"/>
</dbReference>
<sequence>QQALLLRKGLKGIVYCHSKPLCEELAQALDCAYYHAGQVDRAEWLQEWHRQGGLIIATSALGTGLDFPKVVYILHVEMPWSMVDYAQESGRGGRAGERVESMILVEHGQVEQTIKQKSDDLDVQAMGVFLLGTGCRRGLMSSYLDGKWVGCHDIQSAGCDRCGEGVDAALAYQQEASQEWQWVEELMDEMQ</sequence>
<organism evidence="5 6">
    <name type="scientific">Ophiobolus disseminans</name>
    <dbReference type="NCBI Taxonomy" id="1469910"/>
    <lineage>
        <taxon>Eukaryota</taxon>
        <taxon>Fungi</taxon>
        <taxon>Dikarya</taxon>
        <taxon>Ascomycota</taxon>
        <taxon>Pezizomycotina</taxon>
        <taxon>Dothideomycetes</taxon>
        <taxon>Pleosporomycetidae</taxon>
        <taxon>Pleosporales</taxon>
        <taxon>Pleosporineae</taxon>
        <taxon>Phaeosphaeriaceae</taxon>
        <taxon>Ophiobolus</taxon>
    </lineage>
</organism>
<dbReference type="EC" id="5.6.2.4" evidence="3"/>
<dbReference type="InterPro" id="IPR027417">
    <property type="entry name" value="P-loop_NTPase"/>
</dbReference>
<dbReference type="GO" id="GO:0000724">
    <property type="term" value="P:double-strand break repair via homologous recombination"/>
    <property type="evidence" value="ECO:0007669"/>
    <property type="project" value="TreeGrafter"/>
</dbReference>
<dbReference type="SUPFAM" id="SSF52540">
    <property type="entry name" value="P-loop containing nucleoside triphosphate hydrolases"/>
    <property type="match status" value="1"/>
</dbReference>
<feature type="domain" description="Helicase C-terminal" evidence="4">
    <location>
        <begin position="1"/>
        <end position="132"/>
    </location>
</feature>
<dbReference type="InterPro" id="IPR001650">
    <property type="entry name" value="Helicase_C-like"/>
</dbReference>
<keyword evidence="5" id="KW-0378">Hydrolase</keyword>
<comment type="catalytic activity">
    <reaction evidence="2">
        <text>Couples ATP hydrolysis with the unwinding of duplex DNA by translocating in the 3'-5' direction.</text>
        <dbReference type="EC" id="5.6.2.4"/>
    </reaction>
</comment>
<reference evidence="5" key="1">
    <citation type="journal article" date="2020" name="Stud. Mycol.">
        <title>101 Dothideomycetes genomes: a test case for predicting lifestyles and emergence of pathogens.</title>
        <authorList>
            <person name="Haridas S."/>
            <person name="Albert R."/>
            <person name="Binder M."/>
            <person name="Bloem J."/>
            <person name="Labutti K."/>
            <person name="Salamov A."/>
            <person name="Andreopoulos B."/>
            <person name="Baker S."/>
            <person name="Barry K."/>
            <person name="Bills G."/>
            <person name="Bluhm B."/>
            <person name="Cannon C."/>
            <person name="Castanera R."/>
            <person name="Culley D."/>
            <person name="Daum C."/>
            <person name="Ezra D."/>
            <person name="Gonzalez J."/>
            <person name="Henrissat B."/>
            <person name="Kuo A."/>
            <person name="Liang C."/>
            <person name="Lipzen A."/>
            <person name="Lutzoni F."/>
            <person name="Magnuson J."/>
            <person name="Mondo S."/>
            <person name="Nolan M."/>
            <person name="Ohm R."/>
            <person name="Pangilinan J."/>
            <person name="Park H.-J."/>
            <person name="Ramirez L."/>
            <person name="Alfaro M."/>
            <person name="Sun H."/>
            <person name="Tritt A."/>
            <person name="Yoshinaga Y."/>
            <person name="Zwiers L.-H."/>
            <person name="Turgeon B."/>
            <person name="Goodwin S."/>
            <person name="Spatafora J."/>
            <person name="Crous P."/>
            <person name="Grigoriev I."/>
        </authorList>
    </citation>
    <scope>NUCLEOTIDE SEQUENCE</scope>
    <source>
        <strain evidence="5">CBS 113818</strain>
    </source>
</reference>